<name>A0A1Q9EC39_SYMMI</name>
<sequence>MASQSLPKSASFVLDRREDALKLFEEAFYHPEGLADEDTAKSLEQISAVRDVSATRALLWLVYQAQMYLRNQRSKEAMEVALQSFPGSYGLVRGYGQLLLKDNRTAEAIGAISRAQNSKLLVVKERTHLMPDLARKLLLLTWLFSGASSHESYRACASQSDSASLIQTRQWEDDKSLKACLSFIHIPKTMGGTIEGALIEANRIHSTSEHPSCAVAARRGKIQHRLWGVCDDRIRCSNASGWPWQAGQRKWPSCRVPASPPASTPESIRELVHKGVAGCSPWHFPPAFDAIVAASYMADCDSFCVVRDPMLRMLSQLRTMHQLSEVCDPDMLEKFTRKALLLLDLKNDCHFVPQVYYVFQDGDPTAPRICRHILKYDDIDSGFPMLMEKYGLGQTALRKHVHKSNHCNVTPTAATVQMVKEFYSRDYEAFGFSAEPVMVSL</sequence>
<protein>
    <submittedName>
        <fullName evidence="1">Uncharacterized protein</fullName>
    </submittedName>
</protein>
<reference evidence="1 2" key="1">
    <citation type="submission" date="2016-02" db="EMBL/GenBank/DDBJ databases">
        <title>Genome analysis of coral dinoflagellate symbionts highlights evolutionary adaptations to a symbiotic lifestyle.</title>
        <authorList>
            <person name="Aranda M."/>
            <person name="Li Y."/>
            <person name="Liew Y.J."/>
            <person name="Baumgarten S."/>
            <person name="Simakov O."/>
            <person name="Wilson M."/>
            <person name="Piel J."/>
            <person name="Ashoor H."/>
            <person name="Bougouffa S."/>
            <person name="Bajic V.B."/>
            <person name="Ryu T."/>
            <person name="Ravasi T."/>
            <person name="Bayer T."/>
            <person name="Micklem G."/>
            <person name="Kim H."/>
            <person name="Bhak J."/>
            <person name="Lajeunesse T.C."/>
            <person name="Voolstra C.R."/>
        </authorList>
    </citation>
    <scope>NUCLEOTIDE SEQUENCE [LARGE SCALE GENOMIC DNA]</scope>
    <source>
        <strain evidence="1 2">CCMP2467</strain>
    </source>
</reference>
<evidence type="ECO:0000313" key="2">
    <source>
        <dbReference type="Proteomes" id="UP000186817"/>
    </source>
</evidence>
<dbReference type="SUPFAM" id="SSF48452">
    <property type="entry name" value="TPR-like"/>
    <property type="match status" value="1"/>
</dbReference>
<dbReference type="OrthoDB" id="416042at2759"/>
<proteinExistence type="predicted"/>
<dbReference type="EMBL" id="LSRX01000197">
    <property type="protein sequence ID" value="OLQ04978.1"/>
    <property type="molecule type" value="Genomic_DNA"/>
</dbReference>
<dbReference type="Proteomes" id="UP000186817">
    <property type="component" value="Unassembled WGS sequence"/>
</dbReference>
<keyword evidence="2" id="KW-1185">Reference proteome</keyword>
<evidence type="ECO:0000313" key="1">
    <source>
        <dbReference type="EMBL" id="OLQ04978.1"/>
    </source>
</evidence>
<gene>
    <name evidence="1" type="ORF">AK812_SmicGene11871</name>
</gene>
<organism evidence="1 2">
    <name type="scientific">Symbiodinium microadriaticum</name>
    <name type="common">Dinoflagellate</name>
    <name type="synonym">Zooxanthella microadriatica</name>
    <dbReference type="NCBI Taxonomy" id="2951"/>
    <lineage>
        <taxon>Eukaryota</taxon>
        <taxon>Sar</taxon>
        <taxon>Alveolata</taxon>
        <taxon>Dinophyceae</taxon>
        <taxon>Suessiales</taxon>
        <taxon>Symbiodiniaceae</taxon>
        <taxon>Symbiodinium</taxon>
    </lineage>
</organism>
<comment type="caution">
    <text evidence="1">The sequence shown here is derived from an EMBL/GenBank/DDBJ whole genome shotgun (WGS) entry which is preliminary data.</text>
</comment>
<accession>A0A1Q9EC39</accession>
<dbReference type="InterPro" id="IPR011990">
    <property type="entry name" value="TPR-like_helical_dom_sf"/>
</dbReference>
<dbReference type="AlphaFoldDB" id="A0A1Q9EC39"/>